<dbReference type="KEGG" id="ngv:CDO52_03720"/>
<dbReference type="EMBL" id="CP022753">
    <property type="protein sequence ID" value="ASU82005.1"/>
    <property type="molecule type" value="Genomic_DNA"/>
</dbReference>
<organism evidence="7 8">
    <name type="scientific">Nocardiopsis gilva YIM 90087</name>
    <dbReference type="NCBI Taxonomy" id="1235441"/>
    <lineage>
        <taxon>Bacteria</taxon>
        <taxon>Bacillati</taxon>
        <taxon>Actinomycetota</taxon>
        <taxon>Actinomycetes</taxon>
        <taxon>Streptosporangiales</taxon>
        <taxon>Nocardiopsidaceae</taxon>
        <taxon>Nocardiopsis</taxon>
    </lineage>
</organism>
<dbReference type="AlphaFoldDB" id="A0A223S1J7"/>
<evidence type="ECO:0000256" key="1">
    <source>
        <dbReference type="ARBA" id="ARBA00004651"/>
    </source>
</evidence>
<keyword evidence="3 6" id="KW-0812">Transmembrane</keyword>
<dbReference type="OrthoDB" id="5240531at2"/>
<reference evidence="7 8" key="1">
    <citation type="submission" date="2017-08" db="EMBL/GenBank/DDBJ databases">
        <title>The complete genome sequence of Nocardiopsis gilva YIM 90087.</title>
        <authorList>
            <person name="Yin M."/>
            <person name="Tang S."/>
        </authorList>
    </citation>
    <scope>NUCLEOTIDE SEQUENCE [LARGE SCALE GENOMIC DNA]</scope>
    <source>
        <strain evidence="7 8">YIM 90087</strain>
    </source>
</reference>
<comment type="subcellular location">
    <subcellularLocation>
        <location evidence="1">Cell membrane</location>
        <topology evidence="1">Multi-pass membrane protein</topology>
    </subcellularLocation>
</comment>
<sequence length="346" mass="35830">MSEAASGRSRTARTIGFCVTGAVCIGLTALAVDRIDWREVATAIVGSNVVWILITMGITAASATLRALAWGVILRAAAPFPIRRRDVVSAMMIGILMSATLPARLGELGRSVVLARRTGRMSESLPMIAGTCISQAILNIPALVILGVATLVSTGLVQLSVERLFAVNLLPLIAISAILLALLAVVKSHSPRLARWLAVVRDQVVRLREGLAVFRAPRSGVLAALTQLSSWGVQVLGCYALFAAMNLDTHVGIGGAAAVLFAVNVSAVIPLTPSNIGIFQLAAVSVLTTAFDISPSTALAYGVVLQAQGHVTAVLLGGSALFVEGVTWSEARTLTATAGLAGPERG</sequence>
<keyword evidence="8" id="KW-1185">Reference proteome</keyword>
<feature type="transmembrane region" description="Helical" evidence="6">
    <location>
        <begin position="221"/>
        <end position="245"/>
    </location>
</feature>
<feature type="transmembrane region" description="Helical" evidence="6">
    <location>
        <begin position="12"/>
        <end position="32"/>
    </location>
</feature>
<feature type="transmembrane region" description="Helical" evidence="6">
    <location>
        <begin position="44"/>
        <end position="67"/>
    </location>
</feature>
<keyword evidence="4 6" id="KW-1133">Transmembrane helix</keyword>
<evidence type="ECO:0000256" key="6">
    <source>
        <dbReference type="SAM" id="Phobius"/>
    </source>
</evidence>
<feature type="transmembrane region" description="Helical" evidence="6">
    <location>
        <begin position="251"/>
        <end position="271"/>
    </location>
</feature>
<dbReference type="InterPro" id="IPR022791">
    <property type="entry name" value="L-PG_synthase/AglD"/>
</dbReference>
<dbReference type="GO" id="GO:0005886">
    <property type="term" value="C:plasma membrane"/>
    <property type="evidence" value="ECO:0007669"/>
    <property type="project" value="UniProtKB-SubCell"/>
</dbReference>
<proteinExistence type="predicted"/>
<dbReference type="Pfam" id="PF03706">
    <property type="entry name" value="LPG_synthase_TM"/>
    <property type="match status" value="1"/>
</dbReference>
<dbReference type="PANTHER" id="PTHR39087:SF2">
    <property type="entry name" value="UPF0104 MEMBRANE PROTEIN MJ1595"/>
    <property type="match status" value="1"/>
</dbReference>
<dbReference type="PANTHER" id="PTHR39087">
    <property type="entry name" value="UPF0104 MEMBRANE PROTEIN MJ1595"/>
    <property type="match status" value="1"/>
</dbReference>
<evidence type="ECO:0000313" key="8">
    <source>
        <dbReference type="Proteomes" id="UP000215005"/>
    </source>
</evidence>
<evidence type="ECO:0000313" key="7">
    <source>
        <dbReference type="EMBL" id="ASU82005.1"/>
    </source>
</evidence>
<gene>
    <name evidence="7" type="ORF">CDO52_03720</name>
</gene>
<feature type="transmembrane region" description="Helical" evidence="6">
    <location>
        <begin position="87"/>
        <end position="106"/>
    </location>
</feature>
<keyword evidence="2" id="KW-1003">Cell membrane</keyword>
<protein>
    <submittedName>
        <fullName evidence="7">Lysylphosphatidylglycerol synthetase family protein</fullName>
    </submittedName>
</protein>
<feature type="transmembrane region" description="Helical" evidence="6">
    <location>
        <begin position="127"/>
        <end position="152"/>
    </location>
</feature>
<evidence type="ECO:0000256" key="3">
    <source>
        <dbReference type="ARBA" id="ARBA00022692"/>
    </source>
</evidence>
<accession>A0A223S1J7</accession>
<dbReference type="RefSeq" id="WP_017620622.1">
    <property type="nucleotide sequence ID" value="NZ_ANBG01000340.1"/>
</dbReference>
<evidence type="ECO:0000256" key="5">
    <source>
        <dbReference type="ARBA" id="ARBA00023136"/>
    </source>
</evidence>
<name>A0A223S1J7_9ACTN</name>
<keyword evidence="5 6" id="KW-0472">Membrane</keyword>
<evidence type="ECO:0000256" key="4">
    <source>
        <dbReference type="ARBA" id="ARBA00022989"/>
    </source>
</evidence>
<evidence type="ECO:0000256" key="2">
    <source>
        <dbReference type="ARBA" id="ARBA00022475"/>
    </source>
</evidence>
<feature type="transmembrane region" description="Helical" evidence="6">
    <location>
        <begin position="164"/>
        <end position="186"/>
    </location>
</feature>
<dbReference type="Proteomes" id="UP000215005">
    <property type="component" value="Chromosome"/>
</dbReference>